<name>A0A1M3TXU5_ASPLC</name>
<organism evidence="1 2">
    <name type="scientific">Aspergillus luchuensis (strain CBS 106.47)</name>
    <dbReference type="NCBI Taxonomy" id="1137211"/>
    <lineage>
        <taxon>Eukaryota</taxon>
        <taxon>Fungi</taxon>
        <taxon>Dikarya</taxon>
        <taxon>Ascomycota</taxon>
        <taxon>Pezizomycotina</taxon>
        <taxon>Eurotiomycetes</taxon>
        <taxon>Eurotiomycetidae</taxon>
        <taxon>Eurotiales</taxon>
        <taxon>Aspergillaceae</taxon>
        <taxon>Aspergillus</taxon>
        <taxon>Aspergillus subgen. Circumdati</taxon>
    </lineage>
</organism>
<sequence length="64" mass="7060">MSWSRIPRHNETPRVQHWTLQVCATGVSIFSHRTGHVRVIIGIILADLNSLVVSDGARELISGA</sequence>
<accession>A0A1M3TXU5</accession>
<evidence type="ECO:0000313" key="2">
    <source>
        <dbReference type="Proteomes" id="UP000184063"/>
    </source>
</evidence>
<dbReference type="EMBL" id="KV878236">
    <property type="protein sequence ID" value="OJZ91555.1"/>
    <property type="molecule type" value="Genomic_DNA"/>
</dbReference>
<reference evidence="2" key="1">
    <citation type="journal article" date="2017" name="Genome Biol.">
        <title>Comparative genomics reveals high biological diversity and specific adaptations in the industrially and medically important fungal genus Aspergillus.</title>
        <authorList>
            <person name="de Vries R.P."/>
            <person name="Riley R."/>
            <person name="Wiebenga A."/>
            <person name="Aguilar-Osorio G."/>
            <person name="Amillis S."/>
            <person name="Uchima C.A."/>
            <person name="Anderluh G."/>
            <person name="Asadollahi M."/>
            <person name="Askin M."/>
            <person name="Barry K."/>
            <person name="Battaglia E."/>
            <person name="Bayram O."/>
            <person name="Benocci T."/>
            <person name="Braus-Stromeyer S.A."/>
            <person name="Caldana C."/>
            <person name="Canovas D."/>
            <person name="Cerqueira G.C."/>
            <person name="Chen F."/>
            <person name="Chen W."/>
            <person name="Choi C."/>
            <person name="Clum A."/>
            <person name="Dos Santos R.A."/>
            <person name="Damasio A.R."/>
            <person name="Diallinas G."/>
            <person name="Emri T."/>
            <person name="Fekete E."/>
            <person name="Flipphi M."/>
            <person name="Freyberg S."/>
            <person name="Gallo A."/>
            <person name="Gournas C."/>
            <person name="Habgood R."/>
            <person name="Hainaut M."/>
            <person name="Harispe M.L."/>
            <person name="Henrissat B."/>
            <person name="Hilden K.S."/>
            <person name="Hope R."/>
            <person name="Hossain A."/>
            <person name="Karabika E."/>
            <person name="Karaffa L."/>
            <person name="Karanyi Z."/>
            <person name="Krasevec N."/>
            <person name="Kuo A."/>
            <person name="Kusch H."/>
            <person name="LaButti K."/>
            <person name="Lagendijk E.L."/>
            <person name="Lapidus A."/>
            <person name="Levasseur A."/>
            <person name="Lindquist E."/>
            <person name="Lipzen A."/>
            <person name="Logrieco A.F."/>
            <person name="MacCabe A."/>
            <person name="Maekelae M.R."/>
            <person name="Malavazi I."/>
            <person name="Melin P."/>
            <person name="Meyer V."/>
            <person name="Mielnichuk N."/>
            <person name="Miskei M."/>
            <person name="Molnar A.P."/>
            <person name="Mule G."/>
            <person name="Ngan C.Y."/>
            <person name="Orejas M."/>
            <person name="Orosz E."/>
            <person name="Ouedraogo J.P."/>
            <person name="Overkamp K.M."/>
            <person name="Park H.-S."/>
            <person name="Perrone G."/>
            <person name="Piumi F."/>
            <person name="Punt P.J."/>
            <person name="Ram A.F."/>
            <person name="Ramon A."/>
            <person name="Rauscher S."/>
            <person name="Record E."/>
            <person name="Riano-Pachon D.M."/>
            <person name="Robert V."/>
            <person name="Roehrig J."/>
            <person name="Ruller R."/>
            <person name="Salamov A."/>
            <person name="Salih N.S."/>
            <person name="Samson R.A."/>
            <person name="Sandor E."/>
            <person name="Sanguinetti M."/>
            <person name="Schuetze T."/>
            <person name="Sepcic K."/>
            <person name="Shelest E."/>
            <person name="Sherlock G."/>
            <person name="Sophianopoulou V."/>
            <person name="Squina F.M."/>
            <person name="Sun H."/>
            <person name="Susca A."/>
            <person name="Todd R.B."/>
            <person name="Tsang A."/>
            <person name="Unkles S.E."/>
            <person name="van de Wiele N."/>
            <person name="van Rossen-Uffink D."/>
            <person name="Oliveira J.V."/>
            <person name="Vesth T.C."/>
            <person name="Visser J."/>
            <person name="Yu J.-H."/>
            <person name="Zhou M."/>
            <person name="Andersen M.R."/>
            <person name="Archer D.B."/>
            <person name="Baker S.E."/>
            <person name="Benoit I."/>
            <person name="Brakhage A.A."/>
            <person name="Braus G.H."/>
            <person name="Fischer R."/>
            <person name="Frisvad J.C."/>
            <person name="Goldman G.H."/>
            <person name="Houbraken J."/>
            <person name="Oakley B."/>
            <person name="Pocsi I."/>
            <person name="Scazzocchio C."/>
            <person name="Seiboth B."/>
            <person name="vanKuyk P.A."/>
            <person name="Wortman J."/>
            <person name="Dyer P.S."/>
            <person name="Grigoriev I.V."/>
        </authorList>
    </citation>
    <scope>NUCLEOTIDE SEQUENCE [LARGE SCALE GENOMIC DNA]</scope>
    <source>
        <strain evidence="2">CBS 106.47</strain>
    </source>
</reference>
<protein>
    <submittedName>
        <fullName evidence="1">Uncharacterized protein</fullName>
    </submittedName>
</protein>
<proteinExistence type="predicted"/>
<dbReference type="Proteomes" id="UP000184063">
    <property type="component" value="Unassembled WGS sequence"/>
</dbReference>
<dbReference type="AlphaFoldDB" id="A0A1M3TXU5"/>
<evidence type="ECO:0000313" key="1">
    <source>
        <dbReference type="EMBL" id="OJZ91555.1"/>
    </source>
</evidence>
<dbReference type="VEuPathDB" id="FungiDB:ASPFODRAFT_224944"/>
<gene>
    <name evidence="1" type="ORF">ASPFODRAFT_224944</name>
</gene>